<dbReference type="PRINTS" id="PR00098">
    <property type="entry name" value="CPSASE"/>
</dbReference>
<protein>
    <recommendedName>
        <fullName evidence="4">carbamoyl-phosphate synthase (ammonia)</fullName>
        <ecNumber evidence="4">6.3.4.16</ecNumber>
    </recommendedName>
</protein>
<dbReference type="GO" id="GO:0005829">
    <property type="term" value="C:cytosol"/>
    <property type="evidence" value="ECO:0007669"/>
    <property type="project" value="TreeGrafter"/>
</dbReference>
<dbReference type="InterPro" id="IPR005483">
    <property type="entry name" value="CPSase_dom"/>
</dbReference>
<dbReference type="FunFam" id="3.30.1490.20:FF:000001">
    <property type="entry name" value="Carbamoyl-phosphate synthase large chain"/>
    <property type="match status" value="1"/>
</dbReference>
<gene>
    <name evidence="8" type="ORF">Pmani_039126</name>
</gene>
<feature type="domain" description="ATP-grasp" evidence="7">
    <location>
        <begin position="394"/>
        <end position="479"/>
    </location>
</feature>
<evidence type="ECO:0000256" key="3">
    <source>
        <dbReference type="ARBA" id="ARBA00022840"/>
    </source>
</evidence>
<dbReference type="SMART" id="SM01096">
    <property type="entry name" value="CPSase_L_D3"/>
    <property type="match status" value="1"/>
</dbReference>
<dbReference type="Gene3D" id="3.40.50.20">
    <property type="match status" value="1"/>
</dbReference>
<dbReference type="GO" id="GO:0004151">
    <property type="term" value="F:dihydroorotase activity"/>
    <property type="evidence" value="ECO:0007669"/>
    <property type="project" value="TreeGrafter"/>
</dbReference>
<dbReference type="Pfam" id="PF02787">
    <property type="entry name" value="CPSase_L_D3"/>
    <property type="match status" value="1"/>
</dbReference>
<evidence type="ECO:0000256" key="4">
    <source>
        <dbReference type="ARBA" id="ARBA00044063"/>
    </source>
</evidence>
<name>A0AAE1NFL7_9EUCA</name>
<reference evidence="8" key="1">
    <citation type="submission" date="2023-11" db="EMBL/GenBank/DDBJ databases">
        <title>Genome assemblies of two species of porcelain crab, Petrolisthes cinctipes and Petrolisthes manimaculis (Anomura: Porcellanidae).</title>
        <authorList>
            <person name="Angst P."/>
        </authorList>
    </citation>
    <scope>NUCLEOTIDE SEQUENCE</scope>
    <source>
        <strain evidence="8">PB745_02</strain>
        <tissue evidence="8">Gill</tissue>
    </source>
</reference>
<accession>A0AAE1NFL7</accession>
<dbReference type="PROSITE" id="PS50975">
    <property type="entry name" value="ATP_GRASP"/>
    <property type="match status" value="1"/>
</dbReference>
<dbReference type="Gene3D" id="3.30.470.20">
    <property type="entry name" value="ATP-grasp fold, B domain"/>
    <property type="match status" value="3"/>
</dbReference>
<organism evidence="8 9">
    <name type="scientific">Petrolisthes manimaculis</name>
    <dbReference type="NCBI Taxonomy" id="1843537"/>
    <lineage>
        <taxon>Eukaryota</taxon>
        <taxon>Metazoa</taxon>
        <taxon>Ecdysozoa</taxon>
        <taxon>Arthropoda</taxon>
        <taxon>Crustacea</taxon>
        <taxon>Multicrustacea</taxon>
        <taxon>Malacostraca</taxon>
        <taxon>Eumalacostraca</taxon>
        <taxon>Eucarida</taxon>
        <taxon>Decapoda</taxon>
        <taxon>Pleocyemata</taxon>
        <taxon>Anomura</taxon>
        <taxon>Galatheoidea</taxon>
        <taxon>Porcellanidae</taxon>
        <taxon>Petrolisthes</taxon>
    </lineage>
</organism>
<keyword evidence="2 6" id="KW-0547">Nucleotide-binding</keyword>
<dbReference type="PANTHER" id="PTHR11405:SF5">
    <property type="entry name" value="CAD PROTEIN"/>
    <property type="match status" value="1"/>
</dbReference>
<evidence type="ECO:0000313" key="9">
    <source>
        <dbReference type="Proteomes" id="UP001292094"/>
    </source>
</evidence>
<dbReference type="GO" id="GO:0019240">
    <property type="term" value="P:citrulline biosynthetic process"/>
    <property type="evidence" value="ECO:0007669"/>
    <property type="project" value="TreeGrafter"/>
</dbReference>
<comment type="catalytic activity">
    <reaction evidence="5">
        <text>hydrogencarbonate + NH4(+) + 2 ATP = carbamoyl phosphate + 2 ADP + phosphate + 2 H(+)</text>
        <dbReference type="Rhea" id="RHEA:18029"/>
        <dbReference type="ChEBI" id="CHEBI:15378"/>
        <dbReference type="ChEBI" id="CHEBI:17544"/>
        <dbReference type="ChEBI" id="CHEBI:28938"/>
        <dbReference type="ChEBI" id="CHEBI:30616"/>
        <dbReference type="ChEBI" id="CHEBI:43474"/>
        <dbReference type="ChEBI" id="CHEBI:58228"/>
        <dbReference type="ChEBI" id="CHEBI:456216"/>
        <dbReference type="EC" id="6.3.4.16"/>
    </reaction>
</comment>
<dbReference type="GO" id="GO:0006228">
    <property type="term" value="P:UTP biosynthetic process"/>
    <property type="evidence" value="ECO:0007669"/>
    <property type="project" value="TreeGrafter"/>
</dbReference>
<keyword evidence="9" id="KW-1185">Reference proteome</keyword>
<evidence type="ECO:0000256" key="5">
    <source>
        <dbReference type="ARBA" id="ARBA00047359"/>
    </source>
</evidence>
<proteinExistence type="predicted"/>
<evidence type="ECO:0000313" key="8">
    <source>
        <dbReference type="EMBL" id="KAK4287821.1"/>
    </source>
</evidence>
<dbReference type="EC" id="6.3.4.16" evidence="4"/>
<dbReference type="PANTHER" id="PTHR11405">
    <property type="entry name" value="CARBAMOYLTRANSFERASE FAMILY MEMBER"/>
    <property type="match status" value="1"/>
</dbReference>
<dbReference type="GO" id="GO:0046872">
    <property type="term" value="F:metal ion binding"/>
    <property type="evidence" value="ECO:0007669"/>
    <property type="project" value="InterPro"/>
</dbReference>
<dbReference type="EMBL" id="JAWZYT010006645">
    <property type="protein sequence ID" value="KAK4287821.1"/>
    <property type="molecule type" value="Genomic_DNA"/>
</dbReference>
<sequence>MENIDPLGIHTGESLVVAPSQTLSDREYHRLRSASLKVARRLGVVGECNVQYALNPNGEDYYIIETTACFEPALDYCVVKVPRWDLSKFNHVSTKIGSCMKSVGEVMGIGRSFEEALQKALRMVDETLYGFHPYHSVPDGQELEQPTDKRIHVLAAALKQDWCIDKLYTLTRIDKWFLYKMKNITNMYTILEKLLGLAHLTPDLLKRAKRMGFSDKQIAKAVRCTELAVRALRETHGVLPWVRQIDTVSGEWPASTNYLYLTYNAESHDVKFTPGATMVLGSGVYRIGSSVEFDWCCVQCIRTLRQLGHRTIMVNYNPETVSTDYDMCDRLYFDEISFEVVMDIYTHENPLGIILSMGGQLTNNIALDLHHQRARILGTSPQSIDGAENRFKFSRMLDRIGISQPRWKELTNLEAAKEFCSEVGLPCLVRPSYVLSGAAMNVAHTHTHLEDYLNQATAVSKEHPVVISKFILEAKEIDVDGVACEGVLVCMSVCEHIENAGVHSGDATLVTPPQDLNTHTLTTIKSMCAAIVSALEVHGPFNMQLIAKGRT</sequence>
<dbReference type="SUPFAM" id="SSF56059">
    <property type="entry name" value="Glutathione synthetase ATP-binding domain-like"/>
    <property type="match status" value="2"/>
</dbReference>
<dbReference type="GO" id="GO:0006541">
    <property type="term" value="P:glutamine metabolic process"/>
    <property type="evidence" value="ECO:0007669"/>
    <property type="project" value="TreeGrafter"/>
</dbReference>
<evidence type="ECO:0000256" key="6">
    <source>
        <dbReference type="PROSITE-ProRule" id="PRU00409"/>
    </source>
</evidence>
<evidence type="ECO:0000256" key="1">
    <source>
        <dbReference type="ARBA" id="ARBA00022598"/>
    </source>
</evidence>
<dbReference type="Pfam" id="PF25596">
    <property type="entry name" value="CPSase_L_D1"/>
    <property type="match status" value="1"/>
</dbReference>
<dbReference type="InterPro" id="IPR058047">
    <property type="entry name" value="CPSase_preATP-grasp"/>
</dbReference>
<dbReference type="SUPFAM" id="SSF52440">
    <property type="entry name" value="PreATP-grasp domain"/>
    <property type="match status" value="1"/>
</dbReference>
<dbReference type="InterPro" id="IPR016185">
    <property type="entry name" value="PreATP-grasp_dom_sf"/>
</dbReference>
<keyword evidence="3 6" id="KW-0067">ATP-binding</keyword>
<dbReference type="Gene3D" id="1.10.1030.10">
    <property type="entry name" value="Carbamoyl-phosphate synthetase, large subunit oligomerisation domain"/>
    <property type="match status" value="1"/>
</dbReference>
<comment type="caution">
    <text evidence="8">The sequence shown here is derived from an EMBL/GenBank/DDBJ whole genome shotgun (WGS) entry which is preliminary data.</text>
</comment>
<dbReference type="InterPro" id="IPR011761">
    <property type="entry name" value="ATP-grasp"/>
</dbReference>
<dbReference type="InterPro" id="IPR005480">
    <property type="entry name" value="CPSase_lsu_oligo"/>
</dbReference>
<evidence type="ECO:0000256" key="2">
    <source>
        <dbReference type="ARBA" id="ARBA00022741"/>
    </source>
</evidence>
<dbReference type="AlphaFoldDB" id="A0AAE1NFL7"/>
<dbReference type="InterPro" id="IPR036897">
    <property type="entry name" value="CarbamoylP_synth_lsu_oligo_sf"/>
</dbReference>
<dbReference type="Pfam" id="PF02786">
    <property type="entry name" value="CPSase_L_D2"/>
    <property type="match status" value="2"/>
</dbReference>
<dbReference type="Proteomes" id="UP001292094">
    <property type="component" value="Unassembled WGS sequence"/>
</dbReference>
<dbReference type="GO" id="GO:0004087">
    <property type="term" value="F:carbamoyl-phosphate synthase (ammonia) activity"/>
    <property type="evidence" value="ECO:0007669"/>
    <property type="project" value="UniProtKB-EC"/>
</dbReference>
<dbReference type="FunFam" id="3.40.50.20:FF:000002">
    <property type="entry name" value="Carbamoyl-phosphate synthase large chain"/>
    <property type="match status" value="1"/>
</dbReference>
<dbReference type="GO" id="GO:0004088">
    <property type="term" value="F:carbamoyl-phosphate synthase (glutamine-hydrolyzing) activity"/>
    <property type="evidence" value="ECO:0007669"/>
    <property type="project" value="TreeGrafter"/>
</dbReference>
<dbReference type="GO" id="GO:0005524">
    <property type="term" value="F:ATP binding"/>
    <property type="evidence" value="ECO:0007669"/>
    <property type="project" value="UniProtKB-UniRule"/>
</dbReference>
<evidence type="ECO:0000259" key="7">
    <source>
        <dbReference type="PROSITE" id="PS50975"/>
    </source>
</evidence>
<keyword evidence="1" id="KW-0436">Ligase</keyword>
<dbReference type="GO" id="GO:0004070">
    <property type="term" value="F:aspartate carbamoyltransferase activity"/>
    <property type="evidence" value="ECO:0007669"/>
    <property type="project" value="TreeGrafter"/>
</dbReference>
<dbReference type="InterPro" id="IPR005479">
    <property type="entry name" value="CPAse_ATP-bd"/>
</dbReference>
<dbReference type="SUPFAM" id="SSF48108">
    <property type="entry name" value="Carbamoyl phosphate synthetase, large subunit connection domain"/>
    <property type="match status" value="1"/>
</dbReference>
<dbReference type="FunFam" id="1.10.1030.10:FF:000001">
    <property type="entry name" value="Carbamoyl-phosphate synthase large chain"/>
    <property type="match status" value="1"/>
</dbReference>
<dbReference type="GO" id="GO:0006207">
    <property type="term" value="P:'de novo' pyrimidine nucleobase biosynthetic process"/>
    <property type="evidence" value="ECO:0007669"/>
    <property type="project" value="TreeGrafter"/>
</dbReference>